<dbReference type="EMBL" id="JAODUP010000540">
    <property type="protein sequence ID" value="KAK2147697.1"/>
    <property type="molecule type" value="Genomic_DNA"/>
</dbReference>
<evidence type="ECO:0000256" key="5">
    <source>
        <dbReference type="ARBA" id="ARBA00022741"/>
    </source>
</evidence>
<dbReference type="InterPro" id="IPR000719">
    <property type="entry name" value="Prot_kinase_dom"/>
</dbReference>
<dbReference type="InterPro" id="IPR001245">
    <property type="entry name" value="Ser-Thr/Tyr_kinase_cat_dom"/>
</dbReference>
<evidence type="ECO:0000256" key="2">
    <source>
        <dbReference type="ARBA" id="ARBA00012202"/>
    </source>
</evidence>
<keyword evidence="10" id="KW-0325">Glycoprotein</keyword>
<evidence type="ECO:0000259" key="17">
    <source>
        <dbReference type="PROSITE" id="PS50011"/>
    </source>
</evidence>
<dbReference type="GO" id="GO:0005525">
    <property type="term" value="F:GTP binding"/>
    <property type="evidence" value="ECO:0007669"/>
    <property type="project" value="UniProtKB-KW"/>
</dbReference>
<keyword evidence="20" id="KW-1185">Reference proteome</keyword>
<keyword evidence="5" id="KW-0547">Nucleotide-binding</keyword>
<evidence type="ECO:0000256" key="12">
    <source>
        <dbReference type="ARBA" id="ARBA00023293"/>
    </source>
</evidence>
<dbReference type="GO" id="GO:0004383">
    <property type="term" value="F:guanylate cyclase activity"/>
    <property type="evidence" value="ECO:0007669"/>
    <property type="project" value="UniProtKB-EC"/>
</dbReference>
<keyword evidence="3 16" id="KW-0812">Transmembrane</keyword>
<evidence type="ECO:0000313" key="20">
    <source>
        <dbReference type="Proteomes" id="UP001208570"/>
    </source>
</evidence>
<dbReference type="Gene3D" id="3.40.50.2300">
    <property type="match status" value="2"/>
</dbReference>
<evidence type="ECO:0000256" key="13">
    <source>
        <dbReference type="RuleBase" id="RU000405"/>
    </source>
</evidence>
<evidence type="ECO:0000256" key="3">
    <source>
        <dbReference type="ARBA" id="ARBA00022692"/>
    </source>
</evidence>
<keyword evidence="11 13" id="KW-0456">Lyase</keyword>
<proteinExistence type="inferred from homology"/>
<dbReference type="FunFam" id="3.30.70.1230:FF:000004">
    <property type="entry name" value="Guanylate cyclase"/>
    <property type="match status" value="1"/>
</dbReference>
<feature type="compositionally biased region" description="Gly residues" evidence="15">
    <location>
        <begin position="99"/>
        <end position="110"/>
    </location>
</feature>
<dbReference type="PANTHER" id="PTHR11920">
    <property type="entry name" value="GUANYLYL CYCLASE"/>
    <property type="match status" value="1"/>
</dbReference>
<evidence type="ECO:0000256" key="8">
    <source>
        <dbReference type="ARBA" id="ARBA00023136"/>
    </source>
</evidence>
<dbReference type="InterPro" id="IPR018297">
    <property type="entry name" value="A/G_cyclase_CS"/>
</dbReference>
<evidence type="ECO:0000256" key="6">
    <source>
        <dbReference type="ARBA" id="ARBA00022989"/>
    </source>
</evidence>
<comment type="subcellular location">
    <subcellularLocation>
        <location evidence="1">Membrane</location>
        <topology evidence="1">Single-pass type I membrane protein</topology>
    </subcellularLocation>
</comment>
<dbReference type="SUPFAM" id="SSF55073">
    <property type="entry name" value="Nucleotide cyclase"/>
    <property type="match status" value="1"/>
</dbReference>
<sequence length="1006" mass="114294">MMLLVMMIVMMMMMVVVMVIMMVMMMMVIDGDNDDDDDDDDGDPDDDSDSDGNWMIEVIVMVVVVVMMMMVMMIGADDRGGCDGSGGSGDDDNHDDNDGGSGVGDGGMGDSGMFKTKTNYQTLTRFSYCQCRLRKVFGSIFAHFNWTNITVIMDRSHEYSITLGDTLNIGLRLGGYKPNIIKYYSNIYPGHEDILRDASKVSRIIIISAHGDEVRKFLLVAYKLGYPQSGDYVFMDVELIYFPGDYYGDHSWYRGDVDDEKAREAYESLIRIGLYMPTGDLYTDFERKVKIRAKRDYNFDYDARGEEVNFFVGSYYDGIIHYGRIINKTLDDVGLDAVFDGYHFARRIWNKTFQGVTGSVFLDNNGDRDSNFKIMDMNPETGKFEVVAYYWGDRPGYSPVNGKSIHWAGARTIPSSERTSLLLQGRQPGLPKTLKYQANALLWDMSWLIPKEDVIKRNTQTTSFSMLSMVSGRPDSENGEQLFGKVAQYKHALVSLRESQSRITSISKELMVEINKRLNLQHNNVVRFIGIVLDSERPQLLHEYCPKGSLQDILHNETISLDADFKRSLIDDIVRGMCYIHNSDVRYHGRLRSTNCVVDGRFVLKLTDFGLPTFYDDRGQSEDENTHYQKSLWKAPELLRSDKHKVYTIKGDVYSFAIVLQEIISRNIPFEYERGLLTPKEIVTKVKTADPPFRPQLPKDCDPEIESLIQQCWNEDPECRPDFEHIKSHLVTVFKTKNMNLMDNLLRRMEQYANNLEHLVADRTAQLIQEQRRTEELLLQILPKSIADQLKLGRSVEPECYDCVTIYFSDIVGFTALSASSSPLDVVVMLNDLYTAFDSTIGKFDVYKVETIGDAYMVASGLPIRNGNAHASEIARMSLELLDTIAKFKIRHRPDDKLKLRIGLHSGSCVAGVVGLKMPRYCLFGDTVNTASRMESNGLPLKIHMSEEITHLLEKCENFLISPRDIIEIKGKGKMQTYWLEGYGDKTLDTVDTSVPGRVTSPSAEG</sequence>
<dbReference type="InterPro" id="IPR001054">
    <property type="entry name" value="A/G_cyclase"/>
</dbReference>
<feature type="domain" description="Guanylate cyclase" evidence="18">
    <location>
        <begin position="805"/>
        <end position="935"/>
    </location>
</feature>
<dbReference type="Pfam" id="PF00211">
    <property type="entry name" value="Guanylate_cyc"/>
    <property type="match status" value="1"/>
</dbReference>
<keyword evidence="6 16" id="KW-1133">Transmembrane helix</keyword>
<dbReference type="GO" id="GO:0005886">
    <property type="term" value="C:plasma membrane"/>
    <property type="evidence" value="ECO:0007669"/>
    <property type="project" value="TreeGrafter"/>
</dbReference>
<evidence type="ECO:0000256" key="15">
    <source>
        <dbReference type="SAM" id="MobiDB-lite"/>
    </source>
</evidence>
<comment type="similarity">
    <text evidence="13">Belongs to the adenylyl cyclase class-4/guanylyl cyclase family.</text>
</comment>
<keyword evidence="7" id="KW-0342">GTP-binding</keyword>
<evidence type="ECO:0000256" key="4">
    <source>
        <dbReference type="ARBA" id="ARBA00022729"/>
    </source>
</evidence>
<dbReference type="SUPFAM" id="SSF53822">
    <property type="entry name" value="Periplasmic binding protein-like I"/>
    <property type="match status" value="1"/>
</dbReference>
<feature type="domain" description="Protein kinase" evidence="17">
    <location>
        <begin position="472"/>
        <end position="732"/>
    </location>
</feature>
<dbReference type="InterPro" id="IPR028082">
    <property type="entry name" value="Peripla_BP_I"/>
</dbReference>
<comment type="catalytic activity">
    <reaction evidence="14">
        <text>GTP = 3',5'-cyclic GMP + diphosphate</text>
        <dbReference type="Rhea" id="RHEA:13665"/>
        <dbReference type="ChEBI" id="CHEBI:33019"/>
        <dbReference type="ChEBI" id="CHEBI:37565"/>
        <dbReference type="ChEBI" id="CHEBI:57746"/>
        <dbReference type="EC" id="4.6.1.2"/>
    </reaction>
</comment>
<dbReference type="InterPro" id="IPR050401">
    <property type="entry name" value="Cyclic_nucleotide_synthase"/>
</dbReference>
<comment type="caution">
    <text evidence="19">The sequence shown here is derived from an EMBL/GenBank/DDBJ whole genome shotgun (WGS) entry which is preliminary data.</text>
</comment>
<reference evidence="19" key="1">
    <citation type="journal article" date="2023" name="Mol. Biol. Evol.">
        <title>Third-Generation Sequencing Reveals the Adaptive Role of the Epigenome in Three Deep-Sea Polychaetes.</title>
        <authorList>
            <person name="Perez M."/>
            <person name="Aroh O."/>
            <person name="Sun Y."/>
            <person name="Lan Y."/>
            <person name="Juniper S.K."/>
            <person name="Young C.R."/>
            <person name="Angers B."/>
            <person name="Qian P.Y."/>
        </authorList>
    </citation>
    <scope>NUCLEOTIDE SEQUENCE</scope>
    <source>
        <strain evidence="19">P08H-3</strain>
    </source>
</reference>
<gene>
    <name evidence="19" type="ORF">LSH36_540g00042</name>
</gene>
<dbReference type="InterPro" id="IPR001170">
    <property type="entry name" value="ANPR/GUC"/>
</dbReference>
<dbReference type="PANTHER" id="PTHR11920:SF274">
    <property type="entry name" value="GUANYLATE CYCLASE"/>
    <property type="match status" value="1"/>
</dbReference>
<protein>
    <recommendedName>
        <fullName evidence="2 14">Guanylate cyclase</fullName>
        <ecNumber evidence="2 14">4.6.1.2</ecNumber>
    </recommendedName>
</protein>
<evidence type="ECO:0000256" key="1">
    <source>
        <dbReference type="ARBA" id="ARBA00004479"/>
    </source>
</evidence>
<dbReference type="GO" id="GO:0001653">
    <property type="term" value="F:peptide receptor activity"/>
    <property type="evidence" value="ECO:0007669"/>
    <property type="project" value="TreeGrafter"/>
</dbReference>
<dbReference type="PROSITE" id="PS50125">
    <property type="entry name" value="GUANYLATE_CYCLASE_2"/>
    <property type="match status" value="1"/>
</dbReference>
<dbReference type="Gene3D" id="3.30.70.1230">
    <property type="entry name" value="Nucleotide cyclase"/>
    <property type="match status" value="1"/>
</dbReference>
<keyword evidence="9" id="KW-0675">Receptor</keyword>
<dbReference type="PROSITE" id="PS50011">
    <property type="entry name" value="PROTEIN_KINASE_DOM"/>
    <property type="match status" value="1"/>
</dbReference>
<dbReference type="InterPro" id="IPR011009">
    <property type="entry name" value="Kinase-like_dom_sf"/>
</dbReference>
<dbReference type="GO" id="GO:0035556">
    <property type="term" value="P:intracellular signal transduction"/>
    <property type="evidence" value="ECO:0007669"/>
    <property type="project" value="InterPro"/>
</dbReference>
<dbReference type="Proteomes" id="UP001208570">
    <property type="component" value="Unassembled WGS sequence"/>
</dbReference>
<organism evidence="19 20">
    <name type="scientific">Paralvinella palmiformis</name>
    <dbReference type="NCBI Taxonomy" id="53620"/>
    <lineage>
        <taxon>Eukaryota</taxon>
        <taxon>Metazoa</taxon>
        <taxon>Spiralia</taxon>
        <taxon>Lophotrochozoa</taxon>
        <taxon>Annelida</taxon>
        <taxon>Polychaeta</taxon>
        <taxon>Sedentaria</taxon>
        <taxon>Canalipalpata</taxon>
        <taxon>Terebellida</taxon>
        <taxon>Terebelliformia</taxon>
        <taxon>Alvinellidae</taxon>
        <taxon>Paralvinella</taxon>
    </lineage>
</organism>
<evidence type="ECO:0000256" key="16">
    <source>
        <dbReference type="SAM" id="Phobius"/>
    </source>
</evidence>
<feature type="transmembrane region" description="Helical" evidence="16">
    <location>
        <begin position="7"/>
        <end position="29"/>
    </location>
</feature>
<dbReference type="EC" id="4.6.1.2" evidence="2 14"/>
<dbReference type="InterPro" id="IPR029787">
    <property type="entry name" value="Nucleotide_cyclase"/>
</dbReference>
<dbReference type="AlphaFoldDB" id="A0AAD9MVV4"/>
<dbReference type="Pfam" id="PF01094">
    <property type="entry name" value="ANF_receptor"/>
    <property type="match status" value="1"/>
</dbReference>
<evidence type="ECO:0000256" key="10">
    <source>
        <dbReference type="ARBA" id="ARBA00023180"/>
    </source>
</evidence>
<dbReference type="SMART" id="SM00044">
    <property type="entry name" value="CYCc"/>
    <property type="match status" value="1"/>
</dbReference>
<keyword evidence="8 16" id="KW-0472">Membrane</keyword>
<evidence type="ECO:0000313" key="19">
    <source>
        <dbReference type="EMBL" id="KAK2147697.1"/>
    </source>
</evidence>
<feature type="region of interest" description="Disordered" evidence="15">
    <location>
        <begin position="82"/>
        <end position="110"/>
    </location>
</feature>
<evidence type="ECO:0000256" key="14">
    <source>
        <dbReference type="RuleBase" id="RU003431"/>
    </source>
</evidence>
<dbReference type="GO" id="GO:0007168">
    <property type="term" value="P:receptor guanylyl cyclase signaling pathway"/>
    <property type="evidence" value="ECO:0007669"/>
    <property type="project" value="TreeGrafter"/>
</dbReference>
<evidence type="ECO:0000256" key="7">
    <source>
        <dbReference type="ARBA" id="ARBA00023134"/>
    </source>
</evidence>
<dbReference type="SUPFAM" id="SSF56112">
    <property type="entry name" value="Protein kinase-like (PK-like)"/>
    <property type="match status" value="1"/>
</dbReference>
<name>A0AAD9MVV4_9ANNE</name>
<feature type="transmembrane region" description="Helical" evidence="16">
    <location>
        <begin position="54"/>
        <end position="76"/>
    </location>
</feature>
<dbReference type="GO" id="GO:0005524">
    <property type="term" value="F:ATP binding"/>
    <property type="evidence" value="ECO:0007669"/>
    <property type="project" value="InterPro"/>
</dbReference>
<dbReference type="Gene3D" id="1.10.510.10">
    <property type="entry name" value="Transferase(Phosphotransferase) domain 1"/>
    <property type="match status" value="1"/>
</dbReference>
<dbReference type="Pfam" id="PF07714">
    <property type="entry name" value="PK_Tyr_Ser-Thr"/>
    <property type="match status" value="1"/>
</dbReference>
<evidence type="ECO:0000256" key="11">
    <source>
        <dbReference type="ARBA" id="ARBA00023239"/>
    </source>
</evidence>
<evidence type="ECO:0000256" key="9">
    <source>
        <dbReference type="ARBA" id="ARBA00023170"/>
    </source>
</evidence>
<evidence type="ECO:0000259" key="18">
    <source>
        <dbReference type="PROSITE" id="PS50125"/>
    </source>
</evidence>
<dbReference type="PROSITE" id="PS00452">
    <property type="entry name" value="GUANYLATE_CYCLASE_1"/>
    <property type="match status" value="1"/>
</dbReference>
<dbReference type="GO" id="GO:0004672">
    <property type="term" value="F:protein kinase activity"/>
    <property type="evidence" value="ECO:0007669"/>
    <property type="project" value="InterPro"/>
</dbReference>
<keyword evidence="4" id="KW-0732">Signal</keyword>
<dbReference type="CDD" id="cd06352">
    <property type="entry name" value="PBP1_NPR_GC-like"/>
    <property type="match status" value="1"/>
</dbReference>
<keyword evidence="12 14" id="KW-0141">cGMP biosynthesis</keyword>
<dbReference type="PRINTS" id="PR00255">
    <property type="entry name" value="NATPEPTIDER"/>
</dbReference>
<dbReference type="GO" id="GO:0004016">
    <property type="term" value="F:adenylate cyclase activity"/>
    <property type="evidence" value="ECO:0007669"/>
    <property type="project" value="TreeGrafter"/>
</dbReference>
<accession>A0AAD9MVV4</accession>
<dbReference type="InterPro" id="IPR001828">
    <property type="entry name" value="ANF_lig-bd_rcpt"/>
</dbReference>
<dbReference type="CDD" id="cd07302">
    <property type="entry name" value="CHD"/>
    <property type="match status" value="1"/>
</dbReference>